<accession>A0A2P8ID25</accession>
<feature type="region of interest" description="Disordered" evidence="1">
    <location>
        <begin position="1"/>
        <end position="50"/>
    </location>
</feature>
<keyword evidence="3" id="KW-1185">Reference proteome</keyword>
<gene>
    <name evidence="2" type="ORF">B0I31_10399</name>
</gene>
<proteinExistence type="predicted"/>
<protein>
    <submittedName>
        <fullName evidence="2">Uncharacterized protein</fullName>
    </submittedName>
</protein>
<evidence type="ECO:0000313" key="2">
    <source>
        <dbReference type="EMBL" id="PSL56350.1"/>
    </source>
</evidence>
<name>A0A2P8ID25_SACCR</name>
<evidence type="ECO:0000313" key="3">
    <source>
        <dbReference type="Proteomes" id="UP000241118"/>
    </source>
</evidence>
<dbReference type="Proteomes" id="UP000241118">
    <property type="component" value="Unassembled WGS sequence"/>
</dbReference>
<dbReference type="EMBL" id="PYAX01000003">
    <property type="protein sequence ID" value="PSL56350.1"/>
    <property type="molecule type" value="Genomic_DNA"/>
</dbReference>
<comment type="caution">
    <text evidence="2">The sequence shown here is derived from an EMBL/GenBank/DDBJ whole genome shotgun (WGS) entry which is preliminary data.</text>
</comment>
<dbReference type="RefSeq" id="WP_181320066.1">
    <property type="nucleotide sequence ID" value="NZ_PYAX01000003.1"/>
</dbReference>
<dbReference type="AlphaFoldDB" id="A0A2P8ID25"/>
<organism evidence="2 3">
    <name type="scientific">Saccharothrix carnea</name>
    <dbReference type="NCBI Taxonomy" id="1280637"/>
    <lineage>
        <taxon>Bacteria</taxon>
        <taxon>Bacillati</taxon>
        <taxon>Actinomycetota</taxon>
        <taxon>Actinomycetes</taxon>
        <taxon>Pseudonocardiales</taxon>
        <taxon>Pseudonocardiaceae</taxon>
        <taxon>Saccharothrix</taxon>
    </lineage>
</organism>
<sequence length="50" mass="5581">MPTMRNEPPHDGQPTNRAARRGARSNGAVHPRFGGGRAVANPRQYAMRRR</sequence>
<evidence type="ECO:0000256" key="1">
    <source>
        <dbReference type="SAM" id="MobiDB-lite"/>
    </source>
</evidence>
<reference evidence="2 3" key="1">
    <citation type="submission" date="2018-03" db="EMBL/GenBank/DDBJ databases">
        <title>Genomic Encyclopedia of Type Strains, Phase III (KMG-III): the genomes of soil and plant-associated and newly described type strains.</title>
        <authorList>
            <person name="Whitman W."/>
        </authorList>
    </citation>
    <scope>NUCLEOTIDE SEQUENCE [LARGE SCALE GENOMIC DNA]</scope>
    <source>
        <strain evidence="2 3">CGMCC 4.7097</strain>
    </source>
</reference>